<accession>A0A1X2G5K2</accession>
<gene>
    <name evidence="1" type="ORF">DM01DRAFT_1275528</name>
</gene>
<reference evidence="1 2" key="1">
    <citation type="submission" date="2016-07" db="EMBL/GenBank/DDBJ databases">
        <title>Pervasive Adenine N6-methylation of Active Genes in Fungi.</title>
        <authorList>
            <consortium name="DOE Joint Genome Institute"/>
            <person name="Mondo S.J."/>
            <person name="Dannebaum R.O."/>
            <person name="Kuo R.C."/>
            <person name="Labutti K."/>
            <person name="Haridas S."/>
            <person name="Kuo A."/>
            <person name="Salamov A."/>
            <person name="Ahrendt S.R."/>
            <person name="Lipzen A."/>
            <person name="Sullivan W."/>
            <person name="Andreopoulos W.B."/>
            <person name="Clum A."/>
            <person name="Lindquist E."/>
            <person name="Daum C."/>
            <person name="Ramamoorthy G.K."/>
            <person name="Gryganskyi A."/>
            <person name="Culley D."/>
            <person name="Magnuson J.K."/>
            <person name="James T.Y."/>
            <person name="O'Malley M.A."/>
            <person name="Stajich J.E."/>
            <person name="Spatafora J.W."/>
            <person name="Visel A."/>
            <person name="Grigoriev I.V."/>
        </authorList>
    </citation>
    <scope>NUCLEOTIDE SEQUENCE [LARGE SCALE GENOMIC DNA]</scope>
    <source>
        <strain evidence="1 2">NRRL 3301</strain>
    </source>
</reference>
<dbReference type="EMBL" id="MCGT01000042">
    <property type="protein sequence ID" value="ORX45539.1"/>
    <property type="molecule type" value="Genomic_DNA"/>
</dbReference>
<proteinExistence type="predicted"/>
<protein>
    <submittedName>
        <fullName evidence="1">Uncharacterized protein</fullName>
    </submittedName>
</protein>
<feature type="non-terminal residue" evidence="1">
    <location>
        <position position="81"/>
    </location>
</feature>
<evidence type="ECO:0000313" key="1">
    <source>
        <dbReference type="EMBL" id="ORX45539.1"/>
    </source>
</evidence>
<name>A0A1X2G5K2_9FUNG</name>
<dbReference type="OrthoDB" id="2273000at2759"/>
<keyword evidence="2" id="KW-1185">Reference proteome</keyword>
<dbReference type="Proteomes" id="UP000242146">
    <property type="component" value="Unassembled WGS sequence"/>
</dbReference>
<evidence type="ECO:0000313" key="2">
    <source>
        <dbReference type="Proteomes" id="UP000242146"/>
    </source>
</evidence>
<organism evidence="1 2">
    <name type="scientific">Hesseltinella vesiculosa</name>
    <dbReference type="NCBI Taxonomy" id="101127"/>
    <lineage>
        <taxon>Eukaryota</taxon>
        <taxon>Fungi</taxon>
        <taxon>Fungi incertae sedis</taxon>
        <taxon>Mucoromycota</taxon>
        <taxon>Mucoromycotina</taxon>
        <taxon>Mucoromycetes</taxon>
        <taxon>Mucorales</taxon>
        <taxon>Cunninghamellaceae</taxon>
        <taxon>Hesseltinella</taxon>
    </lineage>
</organism>
<comment type="caution">
    <text evidence="1">The sequence shown here is derived from an EMBL/GenBank/DDBJ whole genome shotgun (WGS) entry which is preliminary data.</text>
</comment>
<dbReference type="AlphaFoldDB" id="A0A1X2G5K2"/>
<sequence>MVNNLIRLGLESPVVCGLWVDGYHCECLKMDLRANGLYRLVELDNFDLPKSIDDLTKVQAITQKLLKVKMLIDKTTEDVER</sequence>